<feature type="transmembrane region" description="Helical" evidence="1">
    <location>
        <begin position="38"/>
        <end position="56"/>
    </location>
</feature>
<proteinExistence type="predicted"/>
<sequence>KTIVSNPTLLTISDYVNMWGLTLVGLCLLLGVFSRQAALSGMVFILLYYLFAPPFLGLEYSRPGEGSYIIVNKNLIEACALFVLYYFPTSHLIGLDRILSKSETN</sequence>
<feature type="transmembrane region" description="Helical" evidence="1">
    <location>
        <begin position="15"/>
        <end position="33"/>
    </location>
</feature>
<dbReference type="EMBL" id="UINC01080140">
    <property type="protein sequence ID" value="SVC22806.1"/>
    <property type="molecule type" value="Genomic_DNA"/>
</dbReference>
<organism evidence="2">
    <name type="scientific">marine metagenome</name>
    <dbReference type="NCBI Taxonomy" id="408172"/>
    <lineage>
        <taxon>unclassified sequences</taxon>
        <taxon>metagenomes</taxon>
        <taxon>ecological metagenomes</taxon>
    </lineage>
</organism>
<keyword evidence="1" id="KW-0472">Membrane</keyword>
<protein>
    <recommendedName>
        <fullName evidence="3">DoxX subfamily</fullName>
    </recommendedName>
</protein>
<evidence type="ECO:0000256" key="1">
    <source>
        <dbReference type="SAM" id="Phobius"/>
    </source>
</evidence>
<dbReference type="AlphaFoldDB" id="A0A382KFH4"/>
<evidence type="ECO:0008006" key="3">
    <source>
        <dbReference type="Google" id="ProtNLM"/>
    </source>
</evidence>
<keyword evidence="1" id="KW-1133">Transmembrane helix</keyword>
<feature type="non-terminal residue" evidence="2">
    <location>
        <position position="1"/>
    </location>
</feature>
<name>A0A382KFH4_9ZZZZ</name>
<gene>
    <name evidence="2" type="ORF">METZ01_LOCUS275660</name>
</gene>
<feature type="transmembrane region" description="Helical" evidence="1">
    <location>
        <begin position="68"/>
        <end position="87"/>
    </location>
</feature>
<keyword evidence="1" id="KW-0812">Transmembrane</keyword>
<evidence type="ECO:0000313" key="2">
    <source>
        <dbReference type="EMBL" id="SVC22806.1"/>
    </source>
</evidence>
<accession>A0A382KFH4</accession>
<reference evidence="2" key="1">
    <citation type="submission" date="2018-05" db="EMBL/GenBank/DDBJ databases">
        <authorList>
            <person name="Lanie J.A."/>
            <person name="Ng W.-L."/>
            <person name="Kazmierczak K.M."/>
            <person name="Andrzejewski T.M."/>
            <person name="Davidsen T.M."/>
            <person name="Wayne K.J."/>
            <person name="Tettelin H."/>
            <person name="Glass J.I."/>
            <person name="Rusch D."/>
            <person name="Podicherti R."/>
            <person name="Tsui H.-C.T."/>
            <person name="Winkler M.E."/>
        </authorList>
    </citation>
    <scope>NUCLEOTIDE SEQUENCE</scope>
</reference>